<dbReference type="InterPro" id="IPR036388">
    <property type="entry name" value="WH-like_DNA-bd_sf"/>
</dbReference>
<dbReference type="SMART" id="SM00881">
    <property type="entry name" value="CoA_binding"/>
    <property type="match status" value="1"/>
</dbReference>
<evidence type="ECO:0000256" key="1">
    <source>
        <dbReference type="ARBA" id="ARBA00022490"/>
    </source>
</evidence>
<dbReference type="GO" id="GO:0003700">
    <property type="term" value="F:DNA-binding transcription factor activity"/>
    <property type="evidence" value="ECO:0007669"/>
    <property type="project" value="UniProtKB-UniRule"/>
</dbReference>
<keyword evidence="5 7" id="KW-0238">DNA-binding</keyword>
<dbReference type="HAMAP" id="MF_01131">
    <property type="entry name" value="Rex"/>
    <property type="match status" value="1"/>
</dbReference>
<dbReference type="RefSeq" id="WP_165908046.1">
    <property type="nucleotide sequence ID" value="NZ_SLUN01000018.1"/>
</dbReference>
<comment type="function">
    <text evidence="7">Modulates transcription in response to changes in cellular NADH/NAD(+) redox state.</text>
</comment>
<keyword evidence="3 7" id="KW-0805">Transcription regulation</keyword>
<comment type="caution">
    <text evidence="9">The sequence shown here is derived from an EMBL/GenBank/DDBJ whole genome shotgun (WGS) entry which is preliminary data.</text>
</comment>
<dbReference type="NCBIfam" id="NF003995">
    <property type="entry name" value="PRK05472.2-4"/>
    <property type="match status" value="1"/>
</dbReference>
<dbReference type="EMBL" id="SLUN01000018">
    <property type="protein sequence ID" value="TCL64810.1"/>
    <property type="molecule type" value="Genomic_DNA"/>
</dbReference>
<dbReference type="NCBIfam" id="NF003994">
    <property type="entry name" value="PRK05472.2-3"/>
    <property type="match status" value="1"/>
</dbReference>
<dbReference type="Gene3D" id="3.40.50.720">
    <property type="entry name" value="NAD(P)-binding Rossmann-like Domain"/>
    <property type="match status" value="1"/>
</dbReference>
<feature type="domain" description="CoA-binding" evidence="8">
    <location>
        <begin position="80"/>
        <end position="183"/>
    </location>
</feature>
<dbReference type="NCBIfam" id="NF003989">
    <property type="entry name" value="PRK05472.1-3"/>
    <property type="match status" value="1"/>
</dbReference>
<dbReference type="InterPro" id="IPR009718">
    <property type="entry name" value="Rex_DNA-bd_C_dom"/>
</dbReference>
<comment type="similarity">
    <text evidence="7">Belongs to the transcriptional regulatory Rex family.</text>
</comment>
<evidence type="ECO:0000313" key="9">
    <source>
        <dbReference type="EMBL" id="TCL64810.1"/>
    </source>
</evidence>
<keyword evidence="6 7" id="KW-0804">Transcription</keyword>
<reference evidence="9 10" key="1">
    <citation type="submission" date="2019-03" db="EMBL/GenBank/DDBJ databases">
        <title>Genomic Encyclopedia of Type Strains, Phase IV (KMG-IV): sequencing the most valuable type-strain genomes for metagenomic binning, comparative biology and taxonomic classification.</title>
        <authorList>
            <person name="Goeker M."/>
        </authorList>
    </citation>
    <scope>NUCLEOTIDE SEQUENCE [LARGE SCALE GENOMIC DNA]</scope>
    <source>
        <strain evidence="9 10">LX-B</strain>
    </source>
</reference>
<dbReference type="Pfam" id="PF06971">
    <property type="entry name" value="Put_DNA-bind_N"/>
    <property type="match status" value="1"/>
</dbReference>
<dbReference type="GO" id="GO:0003677">
    <property type="term" value="F:DNA binding"/>
    <property type="evidence" value="ECO:0007669"/>
    <property type="project" value="UniProtKB-UniRule"/>
</dbReference>
<dbReference type="InterPro" id="IPR036390">
    <property type="entry name" value="WH_DNA-bd_sf"/>
</dbReference>
<keyword evidence="10" id="KW-1185">Reference proteome</keyword>
<dbReference type="GO" id="GO:0005737">
    <property type="term" value="C:cytoplasm"/>
    <property type="evidence" value="ECO:0007669"/>
    <property type="project" value="UniProtKB-SubCell"/>
</dbReference>
<evidence type="ECO:0000313" key="10">
    <source>
        <dbReference type="Proteomes" id="UP000295008"/>
    </source>
</evidence>
<feature type="binding site" evidence="7">
    <location>
        <begin position="91"/>
        <end position="96"/>
    </location>
    <ligand>
        <name>NAD(+)</name>
        <dbReference type="ChEBI" id="CHEBI:57540"/>
    </ligand>
</feature>
<comment type="subcellular location">
    <subcellularLocation>
        <location evidence="7">Cytoplasm</location>
    </subcellularLocation>
</comment>
<name>A0A4R1RGH8_HYDET</name>
<evidence type="ECO:0000256" key="7">
    <source>
        <dbReference type="HAMAP-Rule" id="MF_01131"/>
    </source>
</evidence>
<keyword evidence="4 7" id="KW-0520">NAD</keyword>
<protein>
    <recommendedName>
        <fullName evidence="7">Redox-sensing transcriptional repressor Rex</fullName>
    </recommendedName>
</protein>
<dbReference type="GO" id="GO:0051775">
    <property type="term" value="P:response to redox state"/>
    <property type="evidence" value="ECO:0007669"/>
    <property type="project" value="InterPro"/>
</dbReference>
<dbReference type="Pfam" id="PF02629">
    <property type="entry name" value="CoA_binding"/>
    <property type="match status" value="1"/>
</dbReference>
<dbReference type="InterPro" id="IPR036291">
    <property type="entry name" value="NAD(P)-bd_dom_sf"/>
</dbReference>
<dbReference type="PANTHER" id="PTHR35786:SF1">
    <property type="entry name" value="REDOX-SENSING TRANSCRIPTIONAL REPRESSOR REX 1"/>
    <property type="match status" value="1"/>
</dbReference>
<evidence type="ECO:0000256" key="6">
    <source>
        <dbReference type="ARBA" id="ARBA00023163"/>
    </source>
</evidence>
<evidence type="ECO:0000256" key="5">
    <source>
        <dbReference type="ARBA" id="ARBA00023125"/>
    </source>
</evidence>
<evidence type="ECO:0000256" key="4">
    <source>
        <dbReference type="ARBA" id="ARBA00023027"/>
    </source>
</evidence>
<evidence type="ECO:0000259" key="8">
    <source>
        <dbReference type="SMART" id="SM00881"/>
    </source>
</evidence>
<dbReference type="SUPFAM" id="SSF46785">
    <property type="entry name" value="Winged helix' DNA-binding domain"/>
    <property type="match status" value="1"/>
</dbReference>
<gene>
    <name evidence="7" type="primary">rex</name>
    <name evidence="9" type="ORF">EDC14_1018109</name>
</gene>
<keyword evidence="1 7" id="KW-0963">Cytoplasm</keyword>
<dbReference type="NCBIfam" id="NF003996">
    <property type="entry name" value="PRK05472.2-5"/>
    <property type="match status" value="1"/>
</dbReference>
<sequence>MNRDKKVPDVVIRRLPLYLRVLSVIDPAELPIISSEQMATMVGTSSVQVRKDLSYFGVFGKQGVGYHTVSLKDELRRILKLDREVRVGLIGAGNLGAALVRYHQRSPVHKPLQIVALFDNDEKKVGRKVAEVEIYHIDQLSVKIRELNIKMMILAFPAVNVQEIVDACVENGITSFLNFVPASIKTPPGIKVQNSDVTLDLQSLAYYT</sequence>
<feature type="DNA-binding region" description="H-T-H motif" evidence="7">
    <location>
        <begin position="17"/>
        <end position="56"/>
    </location>
</feature>
<comment type="subunit">
    <text evidence="7">Homodimer.</text>
</comment>
<dbReference type="InterPro" id="IPR003781">
    <property type="entry name" value="CoA-bd"/>
</dbReference>
<dbReference type="GO" id="GO:0045892">
    <property type="term" value="P:negative regulation of DNA-templated transcription"/>
    <property type="evidence" value="ECO:0007669"/>
    <property type="project" value="InterPro"/>
</dbReference>
<proteinExistence type="inferred from homology"/>
<organism evidence="9 10">
    <name type="scientific">Hydrogenispora ethanolica</name>
    <dbReference type="NCBI Taxonomy" id="1082276"/>
    <lineage>
        <taxon>Bacteria</taxon>
        <taxon>Bacillati</taxon>
        <taxon>Bacillota</taxon>
        <taxon>Hydrogenispora</taxon>
    </lineage>
</organism>
<evidence type="ECO:0000256" key="2">
    <source>
        <dbReference type="ARBA" id="ARBA00022491"/>
    </source>
</evidence>
<dbReference type="InterPro" id="IPR022876">
    <property type="entry name" value="Tscrpt_rep_Rex"/>
</dbReference>
<accession>A0A4R1RGH8</accession>
<dbReference type="SUPFAM" id="SSF51735">
    <property type="entry name" value="NAD(P)-binding Rossmann-fold domains"/>
    <property type="match status" value="1"/>
</dbReference>
<dbReference type="Proteomes" id="UP000295008">
    <property type="component" value="Unassembled WGS sequence"/>
</dbReference>
<dbReference type="Gene3D" id="1.10.10.10">
    <property type="entry name" value="Winged helix-like DNA-binding domain superfamily/Winged helix DNA-binding domain"/>
    <property type="match status" value="1"/>
</dbReference>
<evidence type="ECO:0000256" key="3">
    <source>
        <dbReference type="ARBA" id="ARBA00023015"/>
    </source>
</evidence>
<dbReference type="AlphaFoldDB" id="A0A4R1RGH8"/>
<dbReference type="PANTHER" id="PTHR35786">
    <property type="entry name" value="REDOX-SENSING TRANSCRIPTIONAL REPRESSOR REX"/>
    <property type="match status" value="1"/>
</dbReference>
<keyword evidence="2 7" id="KW-0678">Repressor</keyword>